<evidence type="ECO:0000256" key="2">
    <source>
        <dbReference type="ARBA" id="ARBA00022840"/>
    </source>
</evidence>
<dbReference type="PANTHER" id="PTHR32071:SF117">
    <property type="entry name" value="PTS-DEPENDENT DIHYDROXYACETONE KINASE OPERON REGULATORY PROTEIN-RELATED"/>
    <property type="match status" value="1"/>
</dbReference>
<dbReference type="InterPro" id="IPR025943">
    <property type="entry name" value="Sigma_54_int_dom_ATP-bd_2"/>
</dbReference>
<dbReference type="SUPFAM" id="SSF52540">
    <property type="entry name" value="P-loop containing nucleoside triphosphate hydrolases"/>
    <property type="match status" value="1"/>
</dbReference>
<keyword evidence="5" id="KW-0804">Transcription</keyword>
<evidence type="ECO:0000313" key="8">
    <source>
        <dbReference type="EMBL" id="QSI77427.1"/>
    </source>
</evidence>
<dbReference type="InterPro" id="IPR002197">
    <property type="entry name" value="HTH_Fis"/>
</dbReference>
<proteinExistence type="predicted"/>
<dbReference type="RefSeq" id="WP_206254877.1">
    <property type="nucleotide sequence ID" value="NZ_CP071060.1"/>
</dbReference>
<keyword evidence="4" id="KW-0238">DNA-binding</keyword>
<dbReference type="InterPro" id="IPR058031">
    <property type="entry name" value="AAA_lid_NorR"/>
</dbReference>
<name>A0ABX7M6Q1_9RHOO</name>
<dbReference type="Proteomes" id="UP000663570">
    <property type="component" value="Chromosome"/>
</dbReference>
<gene>
    <name evidence="8" type="ORF">JY500_01865</name>
</gene>
<dbReference type="InterPro" id="IPR009057">
    <property type="entry name" value="Homeodomain-like_sf"/>
</dbReference>
<accession>A0ABX7M6Q1</accession>
<evidence type="ECO:0000256" key="3">
    <source>
        <dbReference type="ARBA" id="ARBA00023015"/>
    </source>
</evidence>
<evidence type="ECO:0000256" key="6">
    <source>
        <dbReference type="SAM" id="MobiDB-lite"/>
    </source>
</evidence>
<evidence type="ECO:0000259" key="7">
    <source>
        <dbReference type="PROSITE" id="PS50045"/>
    </source>
</evidence>
<dbReference type="PROSITE" id="PS50045">
    <property type="entry name" value="SIGMA54_INTERACT_4"/>
    <property type="match status" value="1"/>
</dbReference>
<dbReference type="SMART" id="SM00382">
    <property type="entry name" value="AAA"/>
    <property type="match status" value="1"/>
</dbReference>
<feature type="region of interest" description="Disordered" evidence="6">
    <location>
        <begin position="320"/>
        <end position="360"/>
    </location>
</feature>
<dbReference type="CDD" id="cd00009">
    <property type="entry name" value="AAA"/>
    <property type="match status" value="1"/>
</dbReference>
<dbReference type="PRINTS" id="PR01590">
    <property type="entry name" value="HTHFIS"/>
</dbReference>
<evidence type="ECO:0000256" key="4">
    <source>
        <dbReference type="ARBA" id="ARBA00023125"/>
    </source>
</evidence>
<dbReference type="PROSITE" id="PS00676">
    <property type="entry name" value="SIGMA54_INTERACT_2"/>
    <property type="match status" value="1"/>
</dbReference>
<dbReference type="InterPro" id="IPR025944">
    <property type="entry name" value="Sigma_54_int_dom_CS"/>
</dbReference>
<dbReference type="InterPro" id="IPR002078">
    <property type="entry name" value="Sigma_54_int"/>
</dbReference>
<dbReference type="Gene3D" id="1.10.8.60">
    <property type="match status" value="1"/>
</dbReference>
<keyword evidence="1" id="KW-0547">Nucleotide-binding</keyword>
<keyword evidence="9" id="KW-1185">Reference proteome</keyword>
<protein>
    <submittedName>
        <fullName evidence="8">Sigma-54-dependent Fis family transcriptional regulator</fullName>
    </submittedName>
</protein>
<dbReference type="Pfam" id="PF00158">
    <property type="entry name" value="Sigma54_activat"/>
    <property type="match status" value="1"/>
</dbReference>
<reference evidence="8 9" key="1">
    <citation type="submission" date="2021-02" db="EMBL/GenBank/DDBJ databases">
        <title>Niveibacterium changnyeongensis HC41.</title>
        <authorList>
            <person name="Kang M."/>
        </authorList>
    </citation>
    <scope>NUCLEOTIDE SEQUENCE [LARGE SCALE GENOMIC DNA]</scope>
    <source>
        <strain evidence="8 9">HC41</strain>
    </source>
</reference>
<keyword evidence="3" id="KW-0805">Transcription regulation</keyword>
<dbReference type="Pfam" id="PF25601">
    <property type="entry name" value="AAA_lid_14"/>
    <property type="match status" value="1"/>
</dbReference>
<dbReference type="Gene3D" id="1.10.10.60">
    <property type="entry name" value="Homeodomain-like"/>
    <property type="match status" value="1"/>
</dbReference>
<sequence length="360" mass="39333">MSALPHLIGQSEVFLHALRLIERLARFDAPVLITGETGTGKEVAARAIHYLSARREAPFVPLNCGALPDALIESELFGAERGAYTDARQTRGGLIEAADGGTLFLDELDALPPRAQVSLLRFLQDQSYRPLGCSRERAANVRVVAASSPRLTALIEAGSFRPDLAWRLNVLAIELPPLRERPGDASLLAEHFLVRYARRYGLGPCSLDPASLQWLETHLWPGNVRELDNLVHRSLLLCEGGVLRLGGQSAPVPRPSASGPLSFNEARAAAIERFERQYLENLMREAGGNVSLAARIAGKERRCLGKMLKKYGLDRGAVASTPATGSFQTHPGEIAPAPRERRSPARRHLPVAFERRSLNS</sequence>
<organism evidence="8 9">
    <name type="scientific">Niveibacterium microcysteis</name>
    <dbReference type="NCBI Taxonomy" id="2811415"/>
    <lineage>
        <taxon>Bacteria</taxon>
        <taxon>Pseudomonadati</taxon>
        <taxon>Pseudomonadota</taxon>
        <taxon>Betaproteobacteria</taxon>
        <taxon>Rhodocyclales</taxon>
        <taxon>Rhodocyclaceae</taxon>
        <taxon>Niveibacterium</taxon>
    </lineage>
</organism>
<dbReference type="InterPro" id="IPR027417">
    <property type="entry name" value="P-loop_NTPase"/>
</dbReference>
<feature type="domain" description="Sigma-54 factor interaction" evidence="7">
    <location>
        <begin position="7"/>
        <end position="236"/>
    </location>
</feature>
<dbReference type="SUPFAM" id="SSF46689">
    <property type="entry name" value="Homeodomain-like"/>
    <property type="match status" value="1"/>
</dbReference>
<dbReference type="InterPro" id="IPR003593">
    <property type="entry name" value="AAA+_ATPase"/>
</dbReference>
<dbReference type="Gene3D" id="3.40.50.300">
    <property type="entry name" value="P-loop containing nucleotide triphosphate hydrolases"/>
    <property type="match status" value="1"/>
</dbReference>
<evidence type="ECO:0000256" key="1">
    <source>
        <dbReference type="ARBA" id="ARBA00022741"/>
    </source>
</evidence>
<dbReference type="PANTHER" id="PTHR32071">
    <property type="entry name" value="TRANSCRIPTIONAL REGULATORY PROTEIN"/>
    <property type="match status" value="1"/>
</dbReference>
<dbReference type="EMBL" id="CP071060">
    <property type="protein sequence ID" value="QSI77427.1"/>
    <property type="molecule type" value="Genomic_DNA"/>
</dbReference>
<evidence type="ECO:0000256" key="5">
    <source>
        <dbReference type="ARBA" id="ARBA00023163"/>
    </source>
</evidence>
<evidence type="ECO:0000313" key="9">
    <source>
        <dbReference type="Proteomes" id="UP000663570"/>
    </source>
</evidence>
<keyword evidence="2" id="KW-0067">ATP-binding</keyword>
<dbReference type="PROSITE" id="PS00688">
    <property type="entry name" value="SIGMA54_INTERACT_3"/>
    <property type="match status" value="1"/>
</dbReference>
<dbReference type="Pfam" id="PF02954">
    <property type="entry name" value="HTH_8"/>
    <property type="match status" value="1"/>
</dbReference>